<evidence type="ECO:0000313" key="2">
    <source>
        <dbReference type="Proteomes" id="UP000685013"/>
    </source>
</evidence>
<sequence>MHQNLPALPYMSSSTNGATLSPPWLAPAARISAWRVSLETSTRSEGGPPVSVLAALAHSQVPFPGLTLEKAQTPLEPW</sequence>
<proteinExistence type="predicted"/>
<name>A0AAV6NUI3_9ROSI</name>
<dbReference type="Proteomes" id="UP000685013">
    <property type="component" value="Chromosome 4"/>
</dbReference>
<reference evidence="1 2" key="1">
    <citation type="journal article" date="2021" name="Hortic Res">
        <title>The domestication of Cucurbita argyrosperma as revealed by the genome of its wild relative.</title>
        <authorList>
            <person name="Barrera-Redondo J."/>
            <person name="Sanchez-de la Vega G."/>
            <person name="Aguirre-Liguori J.A."/>
            <person name="Castellanos-Morales G."/>
            <person name="Gutierrez-Guerrero Y.T."/>
            <person name="Aguirre-Dugua X."/>
            <person name="Aguirre-Planter E."/>
            <person name="Tenaillon M.I."/>
            <person name="Lira-Saade R."/>
            <person name="Eguiarte L.E."/>
        </authorList>
    </citation>
    <scope>NUCLEOTIDE SEQUENCE [LARGE SCALE GENOMIC DNA]</scope>
    <source>
        <strain evidence="1">JBR-2021</strain>
    </source>
</reference>
<feature type="non-terminal residue" evidence="1">
    <location>
        <position position="1"/>
    </location>
</feature>
<evidence type="ECO:0000313" key="1">
    <source>
        <dbReference type="EMBL" id="KAG6601724.1"/>
    </source>
</evidence>
<accession>A0AAV6NUI3</accession>
<dbReference type="AlphaFoldDB" id="A0AAV6NUI3"/>
<dbReference type="EMBL" id="JAGKQH010000004">
    <property type="protein sequence ID" value="KAG6601724.1"/>
    <property type="molecule type" value="Genomic_DNA"/>
</dbReference>
<comment type="caution">
    <text evidence="1">The sequence shown here is derived from an EMBL/GenBank/DDBJ whole genome shotgun (WGS) entry which is preliminary data.</text>
</comment>
<organism evidence="1 2">
    <name type="scientific">Cucurbita argyrosperma subsp. sororia</name>
    <dbReference type="NCBI Taxonomy" id="37648"/>
    <lineage>
        <taxon>Eukaryota</taxon>
        <taxon>Viridiplantae</taxon>
        <taxon>Streptophyta</taxon>
        <taxon>Embryophyta</taxon>
        <taxon>Tracheophyta</taxon>
        <taxon>Spermatophyta</taxon>
        <taxon>Magnoliopsida</taxon>
        <taxon>eudicotyledons</taxon>
        <taxon>Gunneridae</taxon>
        <taxon>Pentapetalae</taxon>
        <taxon>rosids</taxon>
        <taxon>fabids</taxon>
        <taxon>Cucurbitales</taxon>
        <taxon>Cucurbitaceae</taxon>
        <taxon>Cucurbiteae</taxon>
        <taxon>Cucurbita</taxon>
    </lineage>
</organism>
<keyword evidence="2" id="KW-1185">Reference proteome</keyword>
<gene>
    <name evidence="1" type="ORF">SDJN03_06957</name>
</gene>
<protein>
    <submittedName>
        <fullName evidence="1">Uncharacterized protein</fullName>
    </submittedName>
</protein>